<comment type="subcellular location">
    <subcellularLocation>
        <location evidence="1">Cell membrane</location>
        <topology evidence="1">Multi-pass membrane protein</topology>
    </subcellularLocation>
</comment>
<evidence type="ECO:0000256" key="3">
    <source>
        <dbReference type="ARBA" id="ARBA00022692"/>
    </source>
</evidence>
<reference evidence="7 8" key="1">
    <citation type="submission" date="2020-03" db="EMBL/GenBank/DDBJ databases">
        <title>Whole genome shotgun sequence of Phytohabitans rumicis NBRC 108638.</title>
        <authorList>
            <person name="Komaki H."/>
            <person name="Tamura T."/>
        </authorList>
    </citation>
    <scope>NUCLEOTIDE SEQUENCE [LARGE SCALE GENOMIC DNA]</scope>
    <source>
        <strain evidence="7 8">NBRC 108638</strain>
    </source>
</reference>
<evidence type="ECO:0000256" key="6">
    <source>
        <dbReference type="SAM" id="Phobius"/>
    </source>
</evidence>
<evidence type="ECO:0000256" key="1">
    <source>
        <dbReference type="ARBA" id="ARBA00004651"/>
    </source>
</evidence>
<keyword evidence="5 6" id="KW-0472">Membrane</keyword>
<dbReference type="Pfam" id="PF03706">
    <property type="entry name" value="LPG_synthase_TM"/>
    <property type="match status" value="1"/>
</dbReference>
<keyword evidence="8" id="KW-1185">Reference proteome</keyword>
<dbReference type="AlphaFoldDB" id="A0A6V8LEV9"/>
<gene>
    <name evidence="7" type="ORF">Prum_084560</name>
</gene>
<feature type="transmembrane region" description="Helical" evidence="6">
    <location>
        <begin position="94"/>
        <end position="111"/>
    </location>
</feature>
<keyword evidence="3 6" id="KW-0812">Transmembrane</keyword>
<dbReference type="GO" id="GO:0005886">
    <property type="term" value="C:plasma membrane"/>
    <property type="evidence" value="ECO:0007669"/>
    <property type="project" value="UniProtKB-SubCell"/>
</dbReference>
<organism evidence="7 8">
    <name type="scientific">Phytohabitans rumicis</name>
    <dbReference type="NCBI Taxonomy" id="1076125"/>
    <lineage>
        <taxon>Bacteria</taxon>
        <taxon>Bacillati</taxon>
        <taxon>Actinomycetota</taxon>
        <taxon>Actinomycetes</taxon>
        <taxon>Micromonosporales</taxon>
        <taxon>Micromonosporaceae</taxon>
    </lineage>
</organism>
<sequence length="312" mass="32432">MTTLAVPVRSRWWRIALVAVAGAAAVVVLRGRLPDTGAVLAAAQAADVRWAALAVLAQTLSQAMFARQQRQLLTAFGVGISPLRALAISYSRSAISMALPAGSAVSAAFAFQQFRVRGASRSTAATVAILSGVASTVGLVVLYAALPVVARPWLAIPAAALLGGAAWSAVHVARTWRPARLPRWRVLAQLANLAREARAVPARHWVATIAFAAANWLLDLACLAAVTHACGLTVGYGELATVYLAAQVARQIPLTPGGIGLIETSLLTGLVAAGAAQTGAAAAVLGYRIISFWLILPVGLTTYLGLRRQLEK</sequence>
<feature type="transmembrane region" description="Helical" evidence="6">
    <location>
        <begin position="285"/>
        <end position="306"/>
    </location>
</feature>
<evidence type="ECO:0000313" key="8">
    <source>
        <dbReference type="Proteomes" id="UP000482960"/>
    </source>
</evidence>
<dbReference type="PANTHER" id="PTHR39087:SF2">
    <property type="entry name" value="UPF0104 MEMBRANE PROTEIN MJ1595"/>
    <property type="match status" value="1"/>
</dbReference>
<dbReference type="NCBIfam" id="TIGR00374">
    <property type="entry name" value="flippase-like domain"/>
    <property type="match status" value="1"/>
</dbReference>
<protein>
    <recommendedName>
        <fullName evidence="9">TIGR00374 family protein</fullName>
    </recommendedName>
</protein>
<evidence type="ECO:0008006" key="9">
    <source>
        <dbReference type="Google" id="ProtNLM"/>
    </source>
</evidence>
<comment type="caution">
    <text evidence="7">The sequence shown here is derived from an EMBL/GenBank/DDBJ whole genome shotgun (WGS) entry which is preliminary data.</text>
</comment>
<evidence type="ECO:0000256" key="4">
    <source>
        <dbReference type="ARBA" id="ARBA00022989"/>
    </source>
</evidence>
<dbReference type="Proteomes" id="UP000482960">
    <property type="component" value="Unassembled WGS sequence"/>
</dbReference>
<feature type="transmembrane region" description="Helical" evidence="6">
    <location>
        <begin position="12"/>
        <end position="31"/>
    </location>
</feature>
<name>A0A6V8LEV9_9ACTN</name>
<dbReference type="PANTHER" id="PTHR39087">
    <property type="entry name" value="UPF0104 MEMBRANE PROTEIN MJ1595"/>
    <property type="match status" value="1"/>
</dbReference>
<evidence type="ECO:0000313" key="7">
    <source>
        <dbReference type="EMBL" id="GFJ94814.1"/>
    </source>
</evidence>
<keyword evidence="4 6" id="KW-1133">Transmembrane helix</keyword>
<evidence type="ECO:0000256" key="5">
    <source>
        <dbReference type="ARBA" id="ARBA00023136"/>
    </source>
</evidence>
<dbReference type="InterPro" id="IPR022791">
    <property type="entry name" value="L-PG_synthase/AglD"/>
</dbReference>
<keyword evidence="2" id="KW-1003">Cell membrane</keyword>
<proteinExistence type="predicted"/>
<feature type="transmembrane region" description="Helical" evidence="6">
    <location>
        <begin position="205"/>
        <end position="226"/>
    </location>
</feature>
<evidence type="ECO:0000256" key="2">
    <source>
        <dbReference type="ARBA" id="ARBA00022475"/>
    </source>
</evidence>
<accession>A0A6V8LEV9</accession>
<reference evidence="7 8" key="2">
    <citation type="submission" date="2020-03" db="EMBL/GenBank/DDBJ databases">
        <authorList>
            <person name="Ichikawa N."/>
            <person name="Kimura A."/>
            <person name="Kitahashi Y."/>
            <person name="Uohara A."/>
        </authorList>
    </citation>
    <scope>NUCLEOTIDE SEQUENCE [LARGE SCALE GENOMIC DNA]</scope>
    <source>
        <strain evidence="7 8">NBRC 108638</strain>
    </source>
</reference>
<dbReference type="EMBL" id="BLPG01000001">
    <property type="protein sequence ID" value="GFJ94814.1"/>
    <property type="molecule type" value="Genomic_DNA"/>
</dbReference>
<feature type="transmembrane region" description="Helical" evidence="6">
    <location>
        <begin position="152"/>
        <end position="173"/>
    </location>
</feature>
<feature type="transmembrane region" description="Helical" evidence="6">
    <location>
        <begin position="123"/>
        <end position="146"/>
    </location>
</feature>
<dbReference type="RefSeq" id="WP_173082087.1">
    <property type="nucleotide sequence ID" value="NZ_BAABJB010000036.1"/>
</dbReference>